<feature type="compositionally biased region" description="Polar residues" evidence="1">
    <location>
        <begin position="88"/>
        <end position="107"/>
    </location>
</feature>
<feature type="region of interest" description="Disordered" evidence="1">
    <location>
        <begin position="167"/>
        <end position="188"/>
    </location>
</feature>
<keyword evidence="3" id="KW-1185">Reference proteome</keyword>
<dbReference type="AlphaFoldDB" id="Q253Z8"/>
<dbReference type="STRING" id="264202.gene:10544444"/>
<dbReference type="Proteomes" id="UP000001260">
    <property type="component" value="Chromosome"/>
</dbReference>
<protein>
    <submittedName>
        <fullName evidence="2">Uncharacterized protein</fullName>
    </submittedName>
</protein>
<feature type="compositionally biased region" description="Acidic residues" evidence="1">
    <location>
        <begin position="806"/>
        <end position="816"/>
    </location>
</feature>
<reference evidence="2 3" key="1">
    <citation type="journal article" date="2006" name="DNA Res.">
        <title>Genome sequence of the cat pathogen, Chlamydophila felis.</title>
        <authorList>
            <person name="Azuma Y."/>
            <person name="Hirakawa H."/>
            <person name="Yamashita A."/>
            <person name="Cai Y."/>
            <person name="Rahman M.A."/>
            <person name="Suzuki H."/>
            <person name="Mitaku S."/>
            <person name="Toh H."/>
            <person name="Goto S."/>
            <person name="Murakami T."/>
            <person name="Sugi K."/>
            <person name="Hayashi H."/>
            <person name="Fukushi H."/>
            <person name="Hattori M."/>
            <person name="Kuhara S."/>
            <person name="Shirai M."/>
        </authorList>
    </citation>
    <scope>NUCLEOTIDE SEQUENCE [LARGE SCALE GENOMIC DNA]</scope>
    <source>
        <strain evidence="2 3">Fe/C-56</strain>
    </source>
</reference>
<dbReference type="EMBL" id="AP006861">
    <property type="protein sequence ID" value="BAE81390.1"/>
    <property type="molecule type" value="Genomic_DNA"/>
</dbReference>
<organism evidence="2 3">
    <name type="scientific">Chlamydia felis (strain Fe/C-56)</name>
    <name type="common">Chlamydophila felis</name>
    <dbReference type="NCBI Taxonomy" id="264202"/>
    <lineage>
        <taxon>Bacteria</taxon>
        <taxon>Pseudomonadati</taxon>
        <taxon>Chlamydiota</taxon>
        <taxon>Chlamydiia</taxon>
        <taxon>Chlamydiales</taxon>
        <taxon>Chlamydiaceae</taxon>
        <taxon>Chlamydia/Chlamydophila group</taxon>
        <taxon>Chlamydia</taxon>
    </lineage>
</organism>
<evidence type="ECO:0000313" key="3">
    <source>
        <dbReference type="Proteomes" id="UP000001260"/>
    </source>
</evidence>
<feature type="region of interest" description="Disordered" evidence="1">
    <location>
        <begin position="776"/>
        <end position="816"/>
    </location>
</feature>
<name>Q253Z8_CHLFF</name>
<evidence type="ECO:0000256" key="1">
    <source>
        <dbReference type="SAM" id="MobiDB-lite"/>
    </source>
</evidence>
<dbReference type="RefSeq" id="WP_011458170.1">
    <property type="nucleotide sequence ID" value="NC_007899.1"/>
</dbReference>
<dbReference type="OrthoDB" id="18167at2"/>
<feature type="compositionally biased region" description="Polar residues" evidence="1">
    <location>
        <begin position="69"/>
        <end position="78"/>
    </location>
</feature>
<dbReference type="KEGG" id="cfe:BAE81390.1"/>
<feature type="region of interest" description="Disordered" evidence="1">
    <location>
        <begin position="245"/>
        <end position="264"/>
    </location>
</feature>
<feature type="compositionally biased region" description="Polar residues" evidence="1">
    <location>
        <begin position="168"/>
        <end position="183"/>
    </location>
</feature>
<evidence type="ECO:0000313" key="2">
    <source>
        <dbReference type="EMBL" id="BAE81390.1"/>
    </source>
</evidence>
<dbReference type="HOGENOM" id="CLU_346049_0_0_0"/>
<feature type="compositionally biased region" description="Low complexity" evidence="1">
    <location>
        <begin position="245"/>
        <end position="257"/>
    </location>
</feature>
<proteinExistence type="predicted"/>
<gene>
    <name evidence="2" type="ordered locus">CF0618</name>
</gene>
<sequence>MTSPTGSGNINNGFISDNIGTSCEEEEQGALSGTVRRNLSEVVLSALQSSRTYGSNTTDTGAGQHFPVITTQPSSSARAHSLLGQGSLHPSGQNGGNTFPRSASEQTPICAQSPLAPVNSNLQPLLNLLAQASNSGFSAQPTSQVQAAPVPEPSMNPETQALLRLLSGGTTPSPVTQPMSQVQAAPVPEPSMNPEMQALLRLLSGGTTPSPVTQPMSQVQAAPVPEPSMNPEMQALLRLLSGGTTPSPVTQPTSQVQAAPIPEPGMNPETQALLRLLSGGTTPNPVPRPFPLGNMNPQALQSLLGSIVSGNGGQNLQWLLGQIQNASGNNPLLQAICSLFQGQGGGGLQQGLAGLAGLMAGRGASSSNLSSVITAISGLSGLAGPAGVAVSSIASLLAAAASSEAVQRSGRFCYDNCHSCCEGNCGCPGCGCAFGQCGCGSFGHWLCGIYGNCCGVQVAARKALEKDLKEIEEEYGDTVLLIALSNLGTNTVGLLAGDTSISVPPLDLIRRECTYCSRDLPRILQSQTSIMWANAAQRVSQVTRNGFLRRCFVSGLTSFCDINPSRLERLVRIVYPWGGDRGVVCAAPFNMEKIARTLPDLTIMPRGHRTPCALGTMTAASVMQILGMILMKATQGERQIWIGVEDLMTLVCMILASKGHSIYSETISLTQTRIYQGEEMQNLMAEVEGRRRFQERLRGPIPSAPIHNPYIELAVRCFSENAQRAERLRNPRDESRNQLLRDLSSRWMLAAGILSSPVVTQPLEASTVLGPRASRYSRAGRNMGGARNYDLEGARPRRGGNGRSDSEDEGDLDTMV</sequence>
<feature type="region of interest" description="Disordered" evidence="1">
    <location>
        <begin position="52"/>
        <end position="107"/>
    </location>
</feature>
<feature type="compositionally biased region" description="Polar residues" evidence="1">
    <location>
        <begin position="52"/>
        <end position="61"/>
    </location>
</feature>
<accession>Q253Z8</accession>